<dbReference type="OrthoDB" id="5327094at2759"/>
<feature type="chain" id="PRO_5004548708" description="Ig-like domain-containing protein" evidence="1">
    <location>
        <begin position="18"/>
        <end position="176"/>
    </location>
</feature>
<feature type="signal peptide" evidence="1">
    <location>
        <begin position="1"/>
        <end position="17"/>
    </location>
</feature>
<sequence length="176" mass="18581">MFFPVVAVLSLAGSALALPAVVPQCTTTLRMFPKMDLSPTKTVYATTVTNFARVECDGCVLKTEFLPFGPGPVIPGGKTATVTVDATTELAYQCKPTKGPECTTTIRIAPHMDLSPTETVYETTVTAFSRVACNGCAVKTETLNFGPGPVIPGGKTATVTVAHKTEWAYQCEPTSN</sequence>
<comment type="caution">
    <text evidence="2">The sequence shown here is derived from an EMBL/GenBank/DDBJ whole genome shotgun (WGS) entry which is preliminary data.</text>
</comment>
<dbReference type="EMBL" id="AQGS01000522">
    <property type="protein sequence ID" value="EPS38847.1"/>
    <property type="molecule type" value="Genomic_DNA"/>
</dbReference>
<proteinExistence type="predicted"/>
<gene>
    <name evidence="2" type="ORF">H072_7362</name>
</gene>
<keyword evidence="3" id="KW-1185">Reference proteome</keyword>
<dbReference type="Proteomes" id="UP000015100">
    <property type="component" value="Unassembled WGS sequence"/>
</dbReference>
<dbReference type="HOGENOM" id="CLU_1525095_0_0_1"/>
<protein>
    <recommendedName>
        <fullName evidence="4">Ig-like domain-containing protein</fullName>
    </recommendedName>
</protein>
<accession>S8BU90</accession>
<reference evidence="3" key="2">
    <citation type="submission" date="2013-04" db="EMBL/GenBank/DDBJ databases">
        <title>Genomic mechanisms accounting for the adaptation to parasitism in nematode-trapping fungi.</title>
        <authorList>
            <person name="Ahren D.G."/>
        </authorList>
    </citation>
    <scope>NUCLEOTIDE SEQUENCE [LARGE SCALE GENOMIC DNA]</scope>
    <source>
        <strain evidence="3">CBS 200.50</strain>
    </source>
</reference>
<dbReference type="AlphaFoldDB" id="S8BU90"/>
<evidence type="ECO:0000313" key="3">
    <source>
        <dbReference type="Proteomes" id="UP000015100"/>
    </source>
</evidence>
<name>S8BU90_DACHA</name>
<evidence type="ECO:0000313" key="2">
    <source>
        <dbReference type="EMBL" id="EPS38847.1"/>
    </source>
</evidence>
<reference evidence="2 3" key="1">
    <citation type="journal article" date="2013" name="PLoS Genet.">
        <title>Genomic mechanisms accounting for the adaptation to parasitism in nematode-trapping fungi.</title>
        <authorList>
            <person name="Meerupati T."/>
            <person name="Andersson K.M."/>
            <person name="Friman E."/>
            <person name="Kumar D."/>
            <person name="Tunlid A."/>
            <person name="Ahren D."/>
        </authorList>
    </citation>
    <scope>NUCLEOTIDE SEQUENCE [LARGE SCALE GENOMIC DNA]</scope>
    <source>
        <strain evidence="2 3">CBS 200.50</strain>
    </source>
</reference>
<evidence type="ECO:0000256" key="1">
    <source>
        <dbReference type="SAM" id="SignalP"/>
    </source>
</evidence>
<evidence type="ECO:0008006" key="4">
    <source>
        <dbReference type="Google" id="ProtNLM"/>
    </source>
</evidence>
<keyword evidence="1" id="KW-0732">Signal</keyword>
<organism evidence="2 3">
    <name type="scientific">Dactylellina haptotyla (strain CBS 200.50)</name>
    <name type="common">Nematode-trapping fungus</name>
    <name type="synonym">Monacrosporium haptotylum</name>
    <dbReference type="NCBI Taxonomy" id="1284197"/>
    <lineage>
        <taxon>Eukaryota</taxon>
        <taxon>Fungi</taxon>
        <taxon>Dikarya</taxon>
        <taxon>Ascomycota</taxon>
        <taxon>Pezizomycotina</taxon>
        <taxon>Orbiliomycetes</taxon>
        <taxon>Orbiliales</taxon>
        <taxon>Orbiliaceae</taxon>
        <taxon>Dactylellina</taxon>
    </lineage>
</organism>